<proteinExistence type="predicted"/>
<organism evidence="1 2">
    <name type="scientific">Streptomyces fuscichromogenes</name>
    <dbReference type="NCBI Taxonomy" id="1324013"/>
    <lineage>
        <taxon>Bacteria</taxon>
        <taxon>Bacillati</taxon>
        <taxon>Actinomycetota</taxon>
        <taxon>Actinomycetes</taxon>
        <taxon>Kitasatosporales</taxon>
        <taxon>Streptomycetaceae</taxon>
        <taxon>Streptomyces</taxon>
    </lineage>
</organism>
<dbReference type="Proteomes" id="UP000653411">
    <property type="component" value="Unassembled WGS sequence"/>
</dbReference>
<gene>
    <name evidence="1" type="ORF">GCM10011578_063680</name>
</gene>
<sequence>MLTQPSAAGAEGAPPGSAAGLTTRYPFVLPRGYVDEQGRLHREGVMRLATARDEIASQSDPRVRQNPVYLSVLLLARTVTRLGSAPVVDNLVIENLFASDLAFLQDLYRRINQEGHTEADVDCPACGHGFAVDIAGDVPGES</sequence>
<evidence type="ECO:0000313" key="1">
    <source>
        <dbReference type="EMBL" id="GGN27978.1"/>
    </source>
</evidence>
<name>A0A917XIJ5_9ACTN</name>
<dbReference type="AlphaFoldDB" id="A0A917XIJ5"/>
<evidence type="ECO:0000313" key="2">
    <source>
        <dbReference type="Proteomes" id="UP000653411"/>
    </source>
</evidence>
<dbReference type="EMBL" id="BMML01000016">
    <property type="protein sequence ID" value="GGN27978.1"/>
    <property type="molecule type" value="Genomic_DNA"/>
</dbReference>
<protein>
    <recommendedName>
        <fullName evidence="3">Secreted protein</fullName>
    </recommendedName>
</protein>
<comment type="caution">
    <text evidence="1">The sequence shown here is derived from an EMBL/GenBank/DDBJ whole genome shotgun (WGS) entry which is preliminary data.</text>
</comment>
<dbReference type="RefSeq" id="WP_189266300.1">
    <property type="nucleotide sequence ID" value="NZ_BMML01000016.1"/>
</dbReference>
<reference evidence="1" key="2">
    <citation type="submission" date="2020-09" db="EMBL/GenBank/DDBJ databases">
        <authorList>
            <person name="Sun Q."/>
            <person name="Zhou Y."/>
        </authorList>
    </citation>
    <scope>NUCLEOTIDE SEQUENCE</scope>
    <source>
        <strain evidence="1">CGMCC 4.7110</strain>
    </source>
</reference>
<keyword evidence="2" id="KW-1185">Reference proteome</keyword>
<evidence type="ECO:0008006" key="3">
    <source>
        <dbReference type="Google" id="ProtNLM"/>
    </source>
</evidence>
<reference evidence="1" key="1">
    <citation type="journal article" date="2014" name="Int. J. Syst. Evol. Microbiol.">
        <title>Complete genome sequence of Corynebacterium casei LMG S-19264T (=DSM 44701T), isolated from a smear-ripened cheese.</title>
        <authorList>
            <consortium name="US DOE Joint Genome Institute (JGI-PGF)"/>
            <person name="Walter F."/>
            <person name="Albersmeier A."/>
            <person name="Kalinowski J."/>
            <person name="Ruckert C."/>
        </authorList>
    </citation>
    <scope>NUCLEOTIDE SEQUENCE</scope>
    <source>
        <strain evidence="1">CGMCC 4.7110</strain>
    </source>
</reference>
<accession>A0A917XIJ5</accession>